<proteinExistence type="predicted"/>
<organism evidence="1 2">
    <name type="scientific">Mucilaginibacter pankratovii</name>
    <dbReference type="NCBI Taxonomy" id="2772110"/>
    <lineage>
        <taxon>Bacteria</taxon>
        <taxon>Pseudomonadati</taxon>
        <taxon>Bacteroidota</taxon>
        <taxon>Sphingobacteriia</taxon>
        <taxon>Sphingobacteriales</taxon>
        <taxon>Sphingobacteriaceae</taxon>
        <taxon>Mucilaginibacter</taxon>
    </lineage>
</organism>
<name>A0ABR7WY91_9SPHI</name>
<keyword evidence="2" id="KW-1185">Reference proteome</keyword>
<dbReference type="EMBL" id="JACWMY010000018">
    <property type="protein sequence ID" value="MBD1367250.1"/>
    <property type="molecule type" value="Genomic_DNA"/>
</dbReference>
<evidence type="ECO:0000313" key="1">
    <source>
        <dbReference type="EMBL" id="MBD1367250.1"/>
    </source>
</evidence>
<reference evidence="1 2" key="1">
    <citation type="submission" date="2020-09" db="EMBL/GenBank/DDBJ databases">
        <title>Novel species of Mucilaginibacter isolated from a glacier on the Tibetan Plateau.</title>
        <authorList>
            <person name="Liu Q."/>
            <person name="Xin Y.-H."/>
        </authorList>
    </citation>
    <scope>NUCLEOTIDE SEQUENCE [LARGE SCALE GENOMIC DNA]</scope>
    <source>
        <strain evidence="1 2">ZT4R22</strain>
    </source>
</reference>
<gene>
    <name evidence="1" type="ORF">IDJ77_25790</name>
</gene>
<protein>
    <submittedName>
        <fullName evidence="1">Uncharacterized protein</fullName>
    </submittedName>
</protein>
<dbReference type="Proteomes" id="UP000606600">
    <property type="component" value="Unassembled WGS sequence"/>
</dbReference>
<sequence length="71" mass="8234">MNYPVMENVKETEQLQRYLAEAVELLDDVKPKLALFEKQRYFRFKAALENYLKLNDGLRRSLAEAGVAGVK</sequence>
<comment type="caution">
    <text evidence="1">The sequence shown here is derived from an EMBL/GenBank/DDBJ whole genome shotgun (WGS) entry which is preliminary data.</text>
</comment>
<accession>A0ABR7WY91</accession>
<evidence type="ECO:0000313" key="2">
    <source>
        <dbReference type="Proteomes" id="UP000606600"/>
    </source>
</evidence>